<proteinExistence type="predicted"/>
<evidence type="ECO:0000256" key="1">
    <source>
        <dbReference type="SAM" id="Phobius"/>
    </source>
</evidence>
<keyword evidence="1" id="KW-1133">Transmembrane helix</keyword>
<reference evidence="2" key="1">
    <citation type="submission" date="2018-02" db="EMBL/GenBank/DDBJ databases">
        <title>Rhizophora mucronata_Transcriptome.</title>
        <authorList>
            <person name="Meera S.P."/>
            <person name="Sreeshan A."/>
            <person name="Augustine A."/>
        </authorList>
    </citation>
    <scope>NUCLEOTIDE SEQUENCE</scope>
    <source>
        <tissue evidence="2">Leaf</tissue>
    </source>
</reference>
<organism evidence="2">
    <name type="scientific">Rhizophora mucronata</name>
    <name type="common">Asiatic mangrove</name>
    <dbReference type="NCBI Taxonomy" id="61149"/>
    <lineage>
        <taxon>Eukaryota</taxon>
        <taxon>Viridiplantae</taxon>
        <taxon>Streptophyta</taxon>
        <taxon>Embryophyta</taxon>
        <taxon>Tracheophyta</taxon>
        <taxon>Spermatophyta</taxon>
        <taxon>Magnoliopsida</taxon>
        <taxon>eudicotyledons</taxon>
        <taxon>Gunneridae</taxon>
        <taxon>Pentapetalae</taxon>
        <taxon>rosids</taxon>
        <taxon>fabids</taxon>
        <taxon>Malpighiales</taxon>
        <taxon>Rhizophoraceae</taxon>
        <taxon>Rhizophora</taxon>
    </lineage>
</organism>
<feature type="transmembrane region" description="Helical" evidence="1">
    <location>
        <begin position="7"/>
        <end position="27"/>
    </location>
</feature>
<sequence length="58" mass="6822">MVIEVGRLILSLSFSIVVTAVFWRPSVPWDLCYVWSIIFHQSLVSPYYTLFVKLTWIT</sequence>
<protein>
    <submittedName>
        <fullName evidence="2">Uncharacterized protein</fullName>
    </submittedName>
</protein>
<dbReference type="EMBL" id="GGEC01090095">
    <property type="protein sequence ID" value="MBX70579.1"/>
    <property type="molecule type" value="Transcribed_RNA"/>
</dbReference>
<name>A0A2P2QU94_RHIMU</name>
<accession>A0A2P2QU94</accession>
<evidence type="ECO:0000313" key="2">
    <source>
        <dbReference type="EMBL" id="MBX70579.1"/>
    </source>
</evidence>
<keyword evidence="1" id="KW-0472">Membrane</keyword>
<keyword evidence="1" id="KW-0812">Transmembrane</keyword>
<dbReference type="AlphaFoldDB" id="A0A2P2QU94"/>
<feature type="transmembrane region" description="Helical" evidence="1">
    <location>
        <begin position="33"/>
        <end position="52"/>
    </location>
</feature>